<proteinExistence type="predicted"/>
<protein>
    <submittedName>
        <fullName evidence="1">Uncharacterized protein</fullName>
    </submittedName>
</protein>
<evidence type="ECO:0000313" key="1">
    <source>
        <dbReference type="EMBL" id="KAK7248268.1"/>
    </source>
</evidence>
<keyword evidence="2" id="KW-1185">Reference proteome</keyword>
<dbReference type="Proteomes" id="UP001363151">
    <property type="component" value="Unassembled WGS sequence"/>
</dbReference>
<organism evidence="1 2">
    <name type="scientific">Aureococcus anophagefferens</name>
    <name type="common">Harmful bloom alga</name>
    <dbReference type="NCBI Taxonomy" id="44056"/>
    <lineage>
        <taxon>Eukaryota</taxon>
        <taxon>Sar</taxon>
        <taxon>Stramenopiles</taxon>
        <taxon>Ochrophyta</taxon>
        <taxon>Pelagophyceae</taxon>
        <taxon>Pelagomonadales</taxon>
        <taxon>Pelagomonadaceae</taxon>
        <taxon>Aureococcus</taxon>
    </lineage>
</organism>
<dbReference type="EMBL" id="JBBJCI010000117">
    <property type="protein sequence ID" value="KAK7248268.1"/>
    <property type="molecule type" value="Genomic_DNA"/>
</dbReference>
<reference evidence="1 2" key="1">
    <citation type="submission" date="2024-03" db="EMBL/GenBank/DDBJ databases">
        <title>Aureococcus anophagefferens CCMP1851 and Kratosvirus quantuckense: Draft genome of a second virus-susceptible host strain in the model system.</title>
        <authorList>
            <person name="Chase E."/>
            <person name="Truchon A.R."/>
            <person name="Schepens W."/>
            <person name="Wilhelm S.W."/>
        </authorList>
    </citation>
    <scope>NUCLEOTIDE SEQUENCE [LARGE SCALE GENOMIC DNA]</scope>
    <source>
        <strain evidence="1 2">CCMP1851</strain>
    </source>
</reference>
<sequence>MPPLRRLGLPVELTAALARLAPPVLTLETLLERDVDALQRDTGFPRGAIVALRGGAAERRLGAAAAAAAAAAPRRGAARAGAGAASPRAP</sequence>
<gene>
    <name evidence="1" type="ORF">SO694_00128019</name>
</gene>
<name>A0ABR1G516_AURAN</name>
<accession>A0ABR1G516</accession>
<comment type="caution">
    <text evidence="1">The sequence shown here is derived from an EMBL/GenBank/DDBJ whole genome shotgun (WGS) entry which is preliminary data.</text>
</comment>
<evidence type="ECO:0000313" key="2">
    <source>
        <dbReference type="Proteomes" id="UP001363151"/>
    </source>
</evidence>